<reference evidence="7 8" key="1">
    <citation type="journal article" date="2019" name="Sci. Rep.">
        <title>A high-quality genome of Eragrostis curvula grass provides insights into Poaceae evolution and supports new strategies to enhance forage quality.</title>
        <authorList>
            <person name="Carballo J."/>
            <person name="Santos B.A.C.M."/>
            <person name="Zappacosta D."/>
            <person name="Garbus I."/>
            <person name="Selva J.P."/>
            <person name="Gallo C.A."/>
            <person name="Diaz A."/>
            <person name="Albertini E."/>
            <person name="Caccamo M."/>
            <person name="Echenique V."/>
        </authorList>
    </citation>
    <scope>NUCLEOTIDE SEQUENCE [LARGE SCALE GENOMIC DNA]</scope>
    <source>
        <strain evidence="8">cv. Victoria</strain>
        <tissue evidence="7">Leaf</tissue>
    </source>
</reference>
<feature type="non-terminal residue" evidence="7">
    <location>
        <position position="1"/>
    </location>
</feature>
<gene>
    <name evidence="7" type="ORF">EJB05_56600</name>
</gene>
<sequence>MSERYNPFWVHKSLEKFRNGRPANDPNRGSSPPAGEDPPLCECGEKCVSRVSFDYDTYGRRFWKCGEAERQKMWEEPKDEPVQRKLFKEPKCTVGCNFIRWIDDRMTPKDEKYVAMMTKLGNDPKGKGKGASGSK</sequence>
<keyword evidence="3" id="KW-0862">Zinc</keyword>
<proteinExistence type="predicted"/>
<name>A0A5J9SH13_9POAL</name>
<evidence type="ECO:0000256" key="2">
    <source>
        <dbReference type="ARBA" id="ARBA00022771"/>
    </source>
</evidence>
<evidence type="ECO:0000259" key="6">
    <source>
        <dbReference type="PROSITE" id="PS51999"/>
    </source>
</evidence>
<dbReference type="InterPro" id="IPR010666">
    <property type="entry name" value="Znf_GRF"/>
</dbReference>
<dbReference type="GO" id="GO:0008270">
    <property type="term" value="F:zinc ion binding"/>
    <property type="evidence" value="ECO:0007669"/>
    <property type="project" value="UniProtKB-KW"/>
</dbReference>
<keyword evidence="2 4" id="KW-0863">Zinc-finger</keyword>
<keyword evidence="8" id="KW-1185">Reference proteome</keyword>
<accession>A0A5J9SH13</accession>
<protein>
    <recommendedName>
        <fullName evidence="6">GRF-type domain-containing protein</fullName>
    </recommendedName>
</protein>
<evidence type="ECO:0000313" key="8">
    <source>
        <dbReference type="Proteomes" id="UP000324897"/>
    </source>
</evidence>
<feature type="region of interest" description="Disordered" evidence="5">
    <location>
        <begin position="18"/>
        <end position="39"/>
    </location>
</feature>
<comment type="caution">
    <text evidence="7">The sequence shown here is derived from an EMBL/GenBank/DDBJ whole genome shotgun (WGS) entry which is preliminary data.</text>
</comment>
<evidence type="ECO:0000256" key="1">
    <source>
        <dbReference type="ARBA" id="ARBA00022723"/>
    </source>
</evidence>
<dbReference type="Proteomes" id="UP000324897">
    <property type="component" value="Unassembled WGS sequence"/>
</dbReference>
<dbReference type="Gramene" id="TVT98116">
    <property type="protein sequence ID" value="TVT98116"/>
    <property type="gene ID" value="EJB05_56600"/>
</dbReference>
<dbReference type="PROSITE" id="PS51999">
    <property type="entry name" value="ZF_GRF"/>
    <property type="match status" value="1"/>
</dbReference>
<evidence type="ECO:0000256" key="3">
    <source>
        <dbReference type="ARBA" id="ARBA00022833"/>
    </source>
</evidence>
<feature type="domain" description="GRF-type" evidence="6">
    <location>
        <begin position="41"/>
        <end position="105"/>
    </location>
</feature>
<evidence type="ECO:0000313" key="7">
    <source>
        <dbReference type="EMBL" id="TVT98116.1"/>
    </source>
</evidence>
<dbReference type="EMBL" id="RWGY01000898">
    <property type="protein sequence ID" value="TVT98116.1"/>
    <property type="molecule type" value="Genomic_DNA"/>
</dbReference>
<evidence type="ECO:0000256" key="5">
    <source>
        <dbReference type="SAM" id="MobiDB-lite"/>
    </source>
</evidence>
<organism evidence="7 8">
    <name type="scientific">Eragrostis curvula</name>
    <name type="common">weeping love grass</name>
    <dbReference type="NCBI Taxonomy" id="38414"/>
    <lineage>
        <taxon>Eukaryota</taxon>
        <taxon>Viridiplantae</taxon>
        <taxon>Streptophyta</taxon>
        <taxon>Embryophyta</taxon>
        <taxon>Tracheophyta</taxon>
        <taxon>Spermatophyta</taxon>
        <taxon>Magnoliopsida</taxon>
        <taxon>Liliopsida</taxon>
        <taxon>Poales</taxon>
        <taxon>Poaceae</taxon>
        <taxon>PACMAD clade</taxon>
        <taxon>Chloridoideae</taxon>
        <taxon>Eragrostideae</taxon>
        <taxon>Eragrostidinae</taxon>
        <taxon>Eragrostis</taxon>
    </lineage>
</organism>
<keyword evidence="1" id="KW-0479">Metal-binding</keyword>
<evidence type="ECO:0000256" key="4">
    <source>
        <dbReference type="PROSITE-ProRule" id="PRU01343"/>
    </source>
</evidence>
<dbReference type="AlphaFoldDB" id="A0A5J9SH13"/>